<dbReference type="eggNOG" id="ENOG502SA0V">
    <property type="taxonomic scope" value="Eukaryota"/>
</dbReference>
<dbReference type="EMBL" id="GL629735">
    <property type="protein sequence ID" value="EFX06145.1"/>
    <property type="molecule type" value="Genomic_DNA"/>
</dbReference>
<dbReference type="OrthoDB" id="5199543at2759"/>
<dbReference type="InParanoid" id="F0X8H0"/>
<dbReference type="Proteomes" id="UP000007796">
    <property type="component" value="Unassembled WGS sequence"/>
</dbReference>
<protein>
    <recommendedName>
        <fullName evidence="3">Sister chromatid cohesion protein</fullName>
    </recommendedName>
</protein>
<evidence type="ECO:0000313" key="2">
    <source>
        <dbReference type="Proteomes" id="UP000007796"/>
    </source>
</evidence>
<sequence length="135" mass="14357">MASQDSATSIPFISAPDGSGYRLLELPADLVAEGSSPWYLHTDSSGMARLRTAQGKTYALRQKNTSNALMLLSVRANAVDATDETALPRPGVAIAATVHETVELLEVAAETTVPAPAPKVVPSRGKWHEKFGKTR</sequence>
<dbReference type="GO" id="GO:0031390">
    <property type="term" value="C:Ctf18 RFC-like complex"/>
    <property type="evidence" value="ECO:0007669"/>
    <property type="project" value="InterPro"/>
</dbReference>
<dbReference type="STRING" id="655863.F0X8H0"/>
<accession>F0X8H0</accession>
<organism evidence="2">
    <name type="scientific">Grosmannia clavigera (strain kw1407 / UAMH 11150)</name>
    <name type="common">Blue stain fungus</name>
    <name type="synonym">Graphiocladiella clavigera</name>
    <dbReference type="NCBI Taxonomy" id="655863"/>
    <lineage>
        <taxon>Eukaryota</taxon>
        <taxon>Fungi</taxon>
        <taxon>Dikarya</taxon>
        <taxon>Ascomycota</taxon>
        <taxon>Pezizomycotina</taxon>
        <taxon>Sordariomycetes</taxon>
        <taxon>Sordariomycetidae</taxon>
        <taxon>Ophiostomatales</taxon>
        <taxon>Ophiostomataceae</taxon>
        <taxon>Leptographium</taxon>
    </lineage>
</organism>
<name>F0X8H0_GROCL</name>
<dbReference type="GO" id="GO:0007064">
    <property type="term" value="P:mitotic sister chromatid cohesion"/>
    <property type="evidence" value="ECO:0007669"/>
    <property type="project" value="InterPro"/>
</dbReference>
<dbReference type="RefSeq" id="XP_014175627.1">
    <property type="nucleotide sequence ID" value="XM_014320152.1"/>
</dbReference>
<dbReference type="GeneID" id="25977401"/>
<reference evidence="1 2" key="1">
    <citation type="journal article" date="2011" name="Proc. Natl. Acad. Sci. U.S.A.">
        <title>Genome and transcriptome analyses of the mountain pine beetle-fungal symbiont Grosmannia clavigera, a lodgepole pine pathogen.</title>
        <authorList>
            <person name="DiGuistini S."/>
            <person name="Wang Y."/>
            <person name="Liao N.Y."/>
            <person name="Taylor G."/>
            <person name="Tanguay P."/>
            <person name="Feau N."/>
            <person name="Henrissat B."/>
            <person name="Chan S.K."/>
            <person name="Hesse-Orce U."/>
            <person name="Alamouti S.M."/>
            <person name="Tsui C.K.M."/>
            <person name="Docking R.T."/>
            <person name="Levasseur A."/>
            <person name="Haridas S."/>
            <person name="Robertson G."/>
            <person name="Birol I."/>
            <person name="Holt R.A."/>
            <person name="Marra M.A."/>
            <person name="Hamelin R.C."/>
            <person name="Hirst M."/>
            <person name="Jones S.J.M."/>
            <person name="Bohlmann J."/>
            <person name="Breuil C."/>
        </authorList>
    </citation>
    <scope>NUCLEOTIDE SEQUENCE [LARGE SCALE GENOMIC DNA]</scope>
    <source>
        <strain evidence="2">kw1407 / UAMH 11150</strain>
    </source>
</reference>
<gene>
    <name evidence="1" type="ORF">CMQ_4214</name>
</gene>
<keyword evidence="2" id="KW-1185">Reference proteome</keyword>
<dbReference type="Pfam" id="PF09724">
    <property type="entry name" value="Dcc1"/>
    <property type="match status" value="1"/>
</dbReference>
<dbReference type="AlphaFoldDB" id="F0X8H0"/>
<proteinExistence type="predicted"/>
<evidence type="ECO:0000313" key="1">
    <source>
        <dbReference type="EMBL" id="EFX06145.1"/>
    </source>
</evidence>
<dbReference type="HOGENOM" id="CLU_116847_0_0_1"/>
<evidence type="ECO:0008006" key="3">
    <source>
        <dbReference type="Google" id="ProtNLM"/>
    </source>
</evidence>
<dbReference type="InterPro" id="IPR019128">
    <property type="entry name" value="Dcc1"/>
</dbReference>